<organism evidence="1 2">
    <name type="scientific">Agrocybe chaxingu</name>
    <dbReference type="NCBI Taxonomy" id="84603"/>
    <lineage>
        <taxon>Eukaryota</taxon>
        <taxon>Fungi</taxon>
        <taxon>Dikarya</taxon>
        <taxon>Basidiomycota</taxon>
        <taxon>Agaricomycotina</taxon>
        <taxon>Agaricomycetes</taxon>
        <taxon>Agaricomycetidae</taxon>
        <taxon>Agaricales</taxon>
        <taxon>Agaricineae</taxon>
        <taxon>Strophariaceae</taxon>
        <taxon>Agrocybe</taxon>
    </lineage>
</organism>
<dbReference type="AlphaFoldDB" id="A0A9W8JQM7"/>
<dbReference type="Proteomes" id="UP001148786">
    <property type="component" value="Unassembled WGS sequence"/>
</dbReference>
<dbReference type="EMBL" id="JANKHO010001499">
    <property type="protein sequence ID" value="KAJ3501050.1"/>
    <property type="molecule type" value="Genomic_DNA"/>
</dbReference>
<evidence type="ECO:0000313" key="1">
    <source>
        <dbReference type="EMBL" id="KAJ3501050.1"/>
    </source>
</evidence>
<accession>A0A9W8JQM7</accession>
<comment type="caution">
    <text evidence="1">The sequence shown here is derived from an EMBL/GenBank/DDBJ whole genome shotgun (WGS) entry which is preliminary data.</text>
</comment>
<name>A0A9W8JQM7_9AGAR</name>
<dbReference type="OrthoDB" id="539213at2759"/>
<protein>
    <submittedName>
        <fullName evidence="1">Uncharacterized protein</fullName>
    </submittedName>
</protein>
<proteinExistence type="predicted"/>
<reference evidence="1" key="1">
    <citation type="submission" date="2022-07" db="EMBL/GenBank/DDBJ databases">
        <title>Genome Sequence of Agrocybe chaxingu.</title>
        <authorList>
            <person name="Buettner E."/>
        </authorList>
    </citation>
    <scope>NUCLEOTIDE SEQUENCE</scope>
    <source>
        <strain evidence="1">MP-N11</strain>
    </source>
</reference>
<evidence type="ECO:0000313" key="2">
    <source>
        <dbReference type="Proteomes" id="UP001148786"/>
    </source>
</evidence>
<sequence>MPQVIVSPHADSMAVSTFIDTVSRLPLHPDSSHQFQQCLELALDFERSLRLRYATQTIDDPYAGLIDIFATPLAFRHARPRVVQAEEELSARYLMPLAPSARRPSGGPCVVEDIGKFIDNWLLFSHGVLKSLTNWNNVVVAGGSVLASLIPLQATSTKDKIKAYHSETAMYDSSDIDIFLWGLTPAEAETRIKEIDSAVRESVPWDIVCVRKANTISFHTQYPFRTVRSRPRHL</sequence>
<keyword evidence="2" id="KW-1185">Reference proteome</keyword>
<gene>
    <name evidence="1" type="ORF">NLJ89_g9518</name>
</gene>